<evidence type="ECO:0000256" key="6">
    <source>
        <dbReference type="ARBA" id="ARBA00023136"/>
    </source>
</evidence>
<comment type="caution">
    <text evidence="8">Lacks conserved residue(s) required for the propagation of feature annotation.</text>
</comment>
<gene>
    <name evidence="12" type="primary">WBGene00100008</name>
</gene>
<feature type="transmembrane region" description="Helical" evidence="9">
    <location>
        <begin position="537"/>
        <end position="558"/>
    </location>
</feature>
<dbReference type="PANTHER" id="PTHR22945:SF40">
    <property type="entry name" value="SERPENTINE RECEPTOR, CLASS D (DELTA)-RELATED"/>
    <property type="match status" value="1"/>
</dbReference>
<feature type="transmembrane region" description="Helical" evidence="9">
    <location>
        <begin position="359"/>
        <end position="382"/>
    </location>
</feature>
<dbReference type="Gene3D" id="1.10.10.1940">
    <property type="match status" value="1"/>
</dbReference>
<feature type="transmembrane region" description="Helical" evidence="9">
    <location>
        <begin position="858"/>
        <end position="876"/>
    </location>
</feature>
<dbReference type="GO" id="GO:0016020">
    <property type="term" value="C:membrane"/>
    <property type="evidence" value="ECO:0007669"/>
    <property type="project" value="UniProtKB-SubCell"/>
</dbReference>
<evidence type="ECO:0000256" key="10">
    <source>
        <dbReference type="SAM" id="SignalP"/>
    </source>
</evidence>
<dbReference type="InterPro" id="IPR019421">
    <property type="entry name" value="7TM_GPCR_serpentine_rcpt_Srd"/>
</dbReference>
<feature type="transmembrane region" description="Helical" evidence="9">
    <location>
        <begin position="684"/>
        <end position="702"/>
    </location>
</feature>
<organism evidence="12 13">
    <name type="scientific">Pristionchus pacificus</name>
    <name type="common">Parasitic nematode worm</name>
    <dbReference type="NCBI Taxonomy" id="54126"/>
    <lineage>
        <taxon>Eukaryota</taxon>
        <taxon>Metazoa</taxon>
        <taxon>Ecdysozoa</taxon>
        <taxon>Nematoda</taxon>
        <taxon>Chromadorea</taxon>
        <taxon>Rhabditida</taxon>
        <taxon>Rhabditina</taxon>
        <taxon>Diplogasteromorpha</taxon>
        <taxon>Diplogasteroidea</taxon>
        <taxon>Neodiplogasteridae</taxon>
        <taxon>Pristionchus</taxon>
    </lineage>
</organism>
<keyword evidence="7" id="KW-1015">Disulfide bond</keyword>
<feature type="transmembrane region" description="Helical" evidence="9">
    <location>
        <begin position="647"/>
        <end position="672"/>
    </location>
</feature>
<dbReference type="EnsemblMetazoa" id="PPA10454.1">
    <property type="protein sequence ID" value="PPA10454.1"/>
    <property type="gene ID" value="WBGene00100008"/>
</dbReference>
<evidence type="ECO:0000256" key="7">
    <source>
        <dbReference type="ARBA" id="ARBA00023157"/>
    </source>
</evidence>
<feature type="transmembrane region" description="Helical" evidence="9">
    <location>
        <begin position="137"/>
        <end position="159"/>
    </location>
</feature>
<keyword evidence="13" id="KW-1185">Reference proteome</keyword>
<feature type="domain" description="ShKT" evidence="11">
    <location>
        <begin position="49"/>
        <end position="89"/>
    </location>
</feature>
<evidence type="ECO:0000256" key="2">
    <source>
        <dbReference type="ARBA" id="ARBA00009166"/>
    </source>
</evidence>
<evidence type="ECO:0000256" key="9">
    <source>
        <dbReference type="SAM" id="Phobius"/>
    </source>
</evidence>
<evidence type="ECO:0000256" key="5">
    <source>
        <dbReference type="ARBA" id="ARBA00022989"/>
    </source>
</evidence>
<keyword evidence="3 9" id="KW-0812">Transmembrane</keyword>
<feature type="transmembrane region" description="Helical" evidence="9">
    <location>
        <begin position="790"/>
        <end position="816"/>
    </location>
</feature>
<evidence type="ECO:0000313" key="12">
    <source>
        <dbReference type="EnsemblMetazoa" id="PPA10454.1"/>
    </source>
</evidence>
<feature type="transmembrane region" description="Helical" evidence="9">
    <location>
        <begin position="451"/>
        <end position="472"/>
    </location>
</feature>
<sequence length="1053" mass="117823">MIYCLVALLAFSTAVSGQDCGGDPTLGCMDNTECATFGAGITSTTTSTCVDLINPLTGVSDCPARSNLCSNSVYLDVMRVQCPRTCGFCGNSTGTNSTSCVDLTNPRTGVSDCPAMRGYCTNTMYASLMRMYPIHDIIHTVIVTFGILSNVAAILVIVYKTHPALREYSLLLLNTSIVELISLLGHLLINGCLFIDSTTVFCISSGPCQYVSNDFCSIVTGFMNVNMDYSISILGISFWYRTRILEEKGVFGRIRLQMLIILLYIPYVIHAAVFVKSSTPEELLKPALDRYYGQYNNSGSGLYGFADITETTPALVMIYLVTVPILSTVYIIFTRRRLIRILRKKMRIMSVKTHDIHESFIKALTIDAAMSSILFFVFTMLASAQELFHIHSVDIEGLEYDVSEPQMMKKSSILDSAANVTAIAVILLKPSKALKIEKTTHFFEHNHDQEYSLLLLNTAVVELASVLAHLLVNGRLFIDGTTVLCISDGPCRLVSEEFCAAATGFMHVNMIHSTTVLSLSFWYRTRIIHKKGAFGRIRLQLIITILFIPHIFHIAAYASSLTSREQLKPAVNRFFGQGNASSYGLHGFIDIFELRAGLIVGYLVVFPSFFNNHIVYARQKLVKTMREKMCVMSVKTRGIHESFTKVLTIQAVISSGVVIVVMVSLSIAQLVFRLHSVDIEGLEYDVAVVAALINPVLMLYFVRDYRTLVLRCITCNRYVSQSPKVTIVNSRFIDIFEFGASLVMAYLVLIPVFINTYIVWARNKLLAMFHDKMRIMSSKSRAIHQSFEKVLTISAATSTVIIPPLMGVVALIQFLFEIHTSALEGLGYDADVLSAIVNPTLTLYFFAPYREFIEYSLLLLNTSIIDFSSFLAHFLVNGRVFLDSNSAFCVSSGPCRLVSDEFCAVVTSFMHIIMVHSTTILSLPFWYRIRILQEKESFGRVRLQLLIICLFAPHIIHMILPYKPCTQHGRIVLCGKSLTSFILIVASFTPRDQLEPVFEKFYGRGAARVFGLHGHIDTTELFVALVCCYLFVIPAFFNTHIIYARRKVRRSRE</sequence>
<dbReference type="InterPro" id="IPR050920">
    <property type="entry name" value="Nematode_rcpt-like_delta"/>
</dbReference>
<dbReference type="PANTHER" id="PTHR22945">
    <property type="entry name" value="SERPENTINE RECEPTOR, CLASS D DELTA"/>
    <property type="match status" value="1"/>
</dbReference>
<evidence type="ECO:0000256" key="8">
    <source>
        <dbReference type="PROSITE-ProRule" id="PRU01005"/>
    </source>
</evidence>
<dbReference type="Pfam" id="PF10317">
    <property type="entry name" value="7TM_GPCR_Srd"/>
    <property type="match status" value="4"/>
</dbReference>
<accession>A0A8R1U7S1</accession>
<proteinExistence type="inferred from homology"/>
<evidence type="ECO:0000256" key="4">
    <source>
        <dbReference type="ARBA" id="ARBA00022729"/>
    </source>
</evidence>
<feature type="transmembrane region" description="Helical" evidence="9">
    <location>
        <begin position="909"/>
        <end position="929"/>
    </location>
</feature>
<keyword evidence="5 9" id="KW-1133">Transmembrane helix</keyword>
<reference evidence="12" key="2">
    <citation type="submission" date="2022-06" db="UniProtKB">
        <authorList>
            <consortium name="EnsemblMetazoa"/>
        </authorList>
    </citation>
    <scope>IDENTIFICATION</scope>
    <source>
        <strain evidence="12">PS312</strain>
    </source>
</reference>
<protein>
    <submittedName>
        <fullName evidence="12">ShKT domain-containing protein</fullName>
    </submittedName>
</protein>
<name>A0A8R1U7S1_PRIPA</name>
<feature type="transmembrane region" description="Helical" evidence="9">
    <location>
        <begin position="316"/>
        <end position="338"/>
    </location>
</feature>
<feature type="transmembrane region" description="Helical" evidence="9">
    <location>
        <begin position="1021"/>
        <end position="1043"/>
    </location>
</feature>
<feature type="transmembrane region" description="Helical" evidence="9">
    <location>
        <begin position="254"/>
        <end position="275"/>
    </location>
</feature>
<comment type="subcellular location">
    <subcellularLocation>
        <location evidence="1">Membrane</location>
        <topology evidence="1">Multi-pass membrane protein</topology>
    </subcellularLocation>
</comment>
<keyword evidence="6 9" id="KW-0472">Membrane</keyword>
<feature type="transmembrane region" description="Helical" evidence="9">
    <location>
        <begin position="222"/>
        <end position="242"/>
    </location>
</feature>
<dbReference type="FunFam" id="1.10.10.1940:FF:000002">
    <property type="entry name" value="PHAryngeal gland Toxin-related"/>
    <property type="match status" value="1"/>
</dbReference>
<feature type="transmembrane region" description="Helical" evidence="9">
    <location>
        <begin position="941"/>
        <end position="960"/>
    </location>
</feature>
<dbReference type="AlphaFoldDB" id="A0A8R1U7S1"/>
<evidence type="ECO:0000256" key="3">
    <source>
        <dbReference type="ARBA" id="ARBA00022692"/>
    </source>
</evidence>
<evidence type="ECO:0000313" key="13">
    <source>
        <dbReference type="Proteomes" id="UP000005239"/>
    </source>
</evidence>
<evidence type="ECO:0000256" key="1">
    <source>
        <dbReference type="ARBA" id="ARBA00004141"/>
    </source>
</evidence>
<dbReference type="Proteomes" id="UP000005239">
    <property type="component" value="Unassembled WGS sequence"/>
</dbReference>
<feature type="signal peptide" evidence="10">
    <location>
        <begin position="1"/>
        <end position="17"/>
    </location>
</feature>
<feature type="transmembrane region" description="Helical" evidence="9">
    <location>
        <begin position="171"/>
        <end position="189"/>
    </location>
</feature>
<keyword evidence="4 10" id="KW-0732">Signal</keyword>
<feature type="transmembrane region" description="Helical" evidence="9">
    <location>
        <begin position="738"/>
        <end position="760"/>
    </location>
</feature>
<reference evidence="13" key="1">
    <citation type="journal article" date="2008" name="Nat. Genet.">
        <title>The Pristionchus pacificus genome provides a unique perspective on nematode lifestyle and parasitism.</title>
        <authorList>
            <person name="Dieterich C."/>
            <person name="Clifton S.W."/>
            <person name="Schuster L.N."/>
            <person name="Chinwalla A."/>
            <person name="Delehaunty K."/>
            <person name="Dinkelacker I."/>
            <person name="Fulton L."/>
            <person name="Fulton R."/>
            <person name="Godfrey J."/>
            <person name="Minx P."/>
            <person name="Mitreva M."/>
            <person name="Roeseler W."/>
            <person name="Tian H."/>
            <person name="Witte H."/>
            <person name="Yang S.P."/>
            <person name="Wilson R.K."/>
            <person name="Sommer R.J."/>
        </authorList>
    </citation>
    <scope>NUCLEOTIDE SEQUENCE [LARGE SCALE GENOMIC DNA]</scope>
    <source>
        <strain evidence="13">PS312</strain>
    </source>
</reference>
<feature type="chain" id="PRO_5035734415" evidence="10">
    <location>
        <begin position="18"/>
        <end position="1053"/>
    </location>
</feature>
<comment type="similarity">
    <text evidence="2">Belongs to the nematode receptor-like protein srd family.</text>
</comment>
<evidence type="ECO:0000259" key="11">
    <source>
        <dbReference type="PROSITE" id="PS51670"/>
    </source>
</evidence>
<dbReference type="InterPro" id="IPR003582">
    <property type="entry name" value="ShKT_dom"/>
</dbReference>
<dbReference type="Pfam" id="PF01549">
    <property type="entry name" value="ShK"/>
    <property type="match status" value="2"/>
</dbReference>
<dbReference type="SMART" id="SM00254">
    <property type="entry name" value="ShKT"/>
    <property type="match status" value="2"/>
</dbReference>
<dbReference type="PROSITE" id="PS51670">
    <property type="entry name" value="SHKT"/>
    <property type="match status" value="1"/>
</dbReference>